<evidence type="ECO:0000256" key="3">
    <source>
        <dbReference type="ARBA" id="ARBA00023136"/>
    </source>
</evidence>
<name>A0A918CKU6_9DEIO</name>
<reference evidence="10" key="1">
    <citation type="journal article" date="2014" name="Int. J. Syst. Evol. Microbiol.">
        <title>Complete genome sequence of Corynebacterium casei LMG S-19264T (=DSM 44701T), isolated from a smear-ripened cheese.</title>
        <authorList>
            <consortium name="US DOE Joint Genome Institute (JGI-PGF)"/>
            <person name="Walter F."/>
            <person name="Albersmeier A."/>
            <person name="Kalinowski J."/>
            <person name="Ruckert C."/>
        </authorList>
    </citation>
    <scope>NUCLEOTIDE SEQUENCE</scope>
    <source>
        <strain evidence="10">JCM 31311</strain>
    </source>
</reference>
<feature type="region of interest" description="Disordered" evidence="6">
    <location>
        <begin position="308"/>
        <end position="330"/>
    </location>
</feature>
<feature type="region of interest" description="Disordered" evidence="6">
    <location>
        <begin position="784"/>
        <end position="806"/>
    </location>
</feature>
<dbReference type="Pfam" id="PF03958">
    <property type="entry name" value="Secretin_N"/>
    <property type="match status" value="1"/>
</dbReference>
<dbReference type="AlphaFoldDB" id="A0A918CKU6"/>
<dbReference type="InterPro" id="IPR004846">
    <property type="entry name" value="T2SS/T3SS_dom"/>
</dbReference>
<keyword evidence="2 7" id="KW-0732">Signal</keyword>
<feature type="domain" description="NolW-like" evidence="9">
    <location>
        <begin position="463"/>
        <end position="564"/>
    </location>
</feature>
<feature type="compositionally biased region" description="Low complexity" evidence="6">
    <location>
        <begin position="659"/>
        <end position="671"/>
    </location>
</feature>
<dbReference type="GO" id="GO:0015627">
    <property type="term" value="C:type II protein secretion system complex"/>
    <property type="evidence" value="ECO:0007669"/>
    <property type="project" value="TreeGrafter"/>
</dbReference>
<dbReference type="Proteomes" id="UP000603865">
    <property type="component" value="Unassembled WGS sequence"/>
</dbReference>
<gene>
    <name evidence="10" type="ORF">GCM10008957_46620</name>
</gene>
<dbReference type="InterPro" id="IPR050810">
    <property type="entry name" value="Bact_Secretion_Sys_Channel"/>
</dbReference>
<organism evidence="10 11">
    <name type="scientific">Deinococcus ruber</name>
    <dbReference type="NCBI Taxonomy" id="1848197"/>
    <lineage>
        <taxon>Bacteria</taxon>
        <taxon>Thermotogati</taxon>
        <taxon>Deinococcota</taxon>
        <taxon>Deinococci</taxon>
        <taxon>Deinococcales</taxon>
        <taxon>Deinococcaceae</taxon>
        <taxon>Deinococcus</taxon>
    </lineage>
</organism>
<dbReference type="PANTHER" id="PTHR30332">
    <property type="entry name" value="PROBABLE GENERAL SECRETION PATHWAY PROTEIN D"/>
    <property type="match status" value="1"/>
</dbReference>
<evidence type="ECO:0000256" key="1">
    <source>
        <dbReference type="ARBA" id="ARBA00004370"/>
    </source>
</evidence>
<evidence type="ECO:0000313" key="10">
    <source>
        <dbReference type="EMBL" id="GGR30559.1"/>
    </source>
</evidence>
<feature type="compositionally biased region" description="Pro residues" evidence="6">
    <location>
        <begin position="318"/>
        <end position="327"/>
    </location>
</feature>
<comment type="subcellular location">
    <subcellularLocation>
        <location evidence="5">Cell outer membrane</location>
    </subcellularLocation>
    <subcellularLocation>
        <location evidence="1">Membrane</location>
    </subcellularLocation>
</comment>
<sequence>MNKSLLALSLTLLLAVPASALGATATASRLPSLAVQLTGNPRLDKPLTVVLPAGAPLSTVLNVIARASGLTLLARDIPPFQVNTNFKGLTARAALEQLLSLYQDAIKGQLIGNTLVVAPAIYVDRLNVVPGSARSVVPVTINDDDARRLSGLTGAQVLPINGTTIVSGSPAQIQDVQKLLLGMSKPLPAAAKIPTKVSADVQIGDVDPALAQKAIDELYGVTITVAYGRAYLQSDNPDKIQKALTTLKQLASDAQAAHDAEVAAQEAAQKAAAQQKADQDAAQQKLNDQEAAQKAAQVAAQQATAQQEAAQKAAAAPVPTPAPPPPLSLEQRTVSTTLSADLLTRLATVSGAVKLNPLDAGTYVVQGNKDDLALFTQALQAAEIREATRISVTYPRVPATAIDSLKEVVSTVSARIVPGGLEVRGTPQEQVRVSMYLASVVQALPPAPPAPAAPAAPVEPITVRVPLSYALPSVIAAELTTLYSSGSAAAAVTPATTSATPATPTTTEAATPAPAATTPTSAATPAATSDVRIVPDERSRSIVLSGPSATVARMQRTIADLDTRLSDVRMALKVEQISGSTGQDLGVDWSVGLGGFSIAQSAGSLSAGYKPGVGALSLSATLNAARSEGRANTLLDTTFAAQDGRSANFKNGGQILLPSSTTTSGGTTSTSRTSYDYGLDVTLVPRLAPDGRIELTVELQLGEQPVSGVADSVIIAKRSMTTVVTVTPGEPLILGGVLSQDTAQNSKGVPLLSQIPVIGGLFGKSSNTASSSVLLITLQAADRTDDRAPTPPQLGDGVTRVTIPGK</sequence>
<dbReference type="InterPro" id="IPR038591">
    <property type="entry name" value="NolW-like_sf"/>
</dbReference>
<comment type="caution">
    <text evidence="10">The sequence shown here is derived from an EMBL/GenBank/DDBJ whole genome shotgun (WGS) entry which is preliminary data.</text>
</comment>
<feature type="domain" description="Type II/III secretion system secretin-like" evidence="8">
    <location>
        <begin position="625"/>
        <end position="780"/>
    </location>
</feature>
<evidence type="ECO:0000256" key="4">
    <source>
        <dbReference type="RuleBase" id="RU004003"/>
    </source>
</evidence>
<dbReference type="GO" id="GO:0009279">
    <property type="term" value="C:cell outer membrane"/>
    <property type="evidence" value="ECO:0007669"/>
    <property type="project" value="UniProtKB-SubCell"/>
</dbReference>
<evidence type="ECO:0000256" key="5">
    <source>
        <dbReference type="RuleBase" id="RU004004"/>
    </source>
</evidence>
<proteinExistence type="inferred from homology"/>
<evidence type="ECO:0000256" key="6">
    <source>
        <dbReference type="SAM" id="MobiDB-lite"/>
    </source>
</evidence>
<dbReference type="Pfam" id="PF00263">
    <property type="entry name" value="Secretin"/>
    <property type="match status" value="1"/>
</dbReference>
<reference evidence="10" key="2">
    <citation type="submission" date="2020-09" db="EMBL/GenBank/DDBJ databases">
        <authorList>
            <person name="Sun Q."/>
            <person name="Ohkuma M."/>
        </authorList>
    </citation>
    <scope>NUCLEOTIDE SEQUENCE</scope>
    <source>
        <strain evidence="10">JCM 31311</strain>
    </source>
</reference>
<feature type="region of interest" description="Disordered" evidence="6">
    <location>
        <begin position="652"/>
        <end position="671"/>
    </location>
</feature>
<evidence type="ECO:0000256" key="7">
    <source>
        <dbReference type="SAM" id="SignalP"/>
    </source>
</evidence>
<feature type="signal peptide" evidence="7">
    <location>
        <begin position="1"/>
        <end position="20"/>
    </location>
</feature>
<keyword evidence="5" id="KW-0813">Transport</keyword>
<keyword evidence="11" id="KW-1185">Reference proteome</keyword>
<dbReference type="GO" id="GO:0009306">
    <property type="term" value="P:protein secretion"/>
    <property type="evidence" value="ECO:0007669"/>
    <property type="project" value="InterPro"/>
</dbReference>
<evidence type="ECO:0000256" key="2">
    <source>
        <dbReference type="ARBA" id="ARBA00022729"/>
    </source>
</evidence>
<dbReference type="RefSeq" id="WP_189092919.1">
    <property type="nucleotide sequence ID" value="NZ_BMQL01000050.1"/>
</dbReference>
<keyword evidence="3" id="KW-0472">Membrane</keyword>
<evidence type="ECO:0000259" key="8">
    <source>
        <dbReference type="Pfam" id="PF00263"/>
    </source>
</evidence>
<feature type="compositionally biased region" description="Low complexity" evidence="6">
    <location>
        <begin position="308"/>
        <end position="317"/>
    </location>
</feature>
<accession>A0A918CKU6</accession>
<feature type="region of interest" description="Disordered" evidence="6">
    <location>
        <begin position="495"/>
        <end position="528"/>
    </location>
</feature>
<protein>
    <submittedName>
        <fullName evidence="10">Uncharacterized protein</fullName>
    </submittedName>
</protein>
<evidence type="ECO:0000313" key="11">
    <source>
        <dbReference type="Proteomes" id="UP000603865"/>
    </source>
</evidence>
<dbReference type="Gene3D" id="3.30.1370.120">
    <property type="match status" value="1"/>
</dbReference>
<dbReference type="InterPro" id="IPR005644">
    <property type="entry name" value="NolW-like"/>
</dbReference>
<comment type="similarity">
    <text evidence="4">Belongs to the bacterial secretin family.</text>
</comment>
<dbReference type="PANTHER" id="PTHR30332:SF24">
    <property type="entry name" value="SECRETIN GSPD-RELATED"/>
    <property type="match status" value="1"/>
</dbReference>
<evidence type="ECO:0000259" key="9">
    <source>
        <dbReference type="Pfam" id="PF03958"/>
    </source>
</evidence>
<feature type="chain" id="PRO_5038124370" evidence="7">
    <location>
        <begin position="21"/>
        <end position="806"/>
    </location>
</feature>
<dbReference type="EMBL" id="BMQL01000050">
    <property type="protein sequence ID" value="GGR30559.1"/>
    <property type="molecule type" value="Genomic_DNA"/>
</dbReference>